<gene>
    <name evidence="1" type="ORF">J2W50_002785</name>
</gene>
<dbReference type="EMBL" id="JAVDSJ010000003">
    <property type="protein sequence ID" value="MDR6584575.1"/>
    <property type="molecule type" value="Genomic_DNA"/>
</dbReference>
<reference evidence="1 2" key="1">
    <citation type="submission" date="2023-07" db="EMBL/GenBank/DDBJ databases">
        <title>Sorghum-associated microbial communities from plants grown in Nebraska, USA.</title>
        <authorList>
            <person name="Schachtman D."/>
        </authorList>
    </citation>
    <scope>NUCLEOTIDE SEQUENCE [LARGE SCALE GENOMIC DNA]</scope>
    <source>
        <strain evidence="1 2">596</strain>
    </source>
</reference>
<protein>
    <recommendedName>
        <fullName evidence="3">DUF2946 domain-containing protein</fullName>
    </recommendedName>
</protein>
<organism evidence="1 2">
    <name type="scientific">Herbaspirillum frisingense</name>
    <dbReference type="NCBI Taxonomy" id="92645"/>
    <lineage>
        <taxon>Bacteria</taxon>
        <taxon>Pseudomonadati</taxon>
        <taxon>Pseudomonadota</taxon>
        <taxon>Betaproteobacteria</taxon>
        <taxon>Burkholderiales</taxon>
        <taxon>Oxalobacteraceae</taxon>
        <taxon>Herbaspirillum</taxon>
    </lineage>
</organism>
<evidence type="ECO:0000313" key="1">
    <source>
        <dbReference type="EMBL" id="MDR6584575.1"/>
    </source>
</evidence>
<sequence>MVAAPWWQQAMARTAREAPAMAICSVGGNTGNGPAHLAASHCPLCCGSQHAATAPTAAFHADAVPGISYPLALLASTGRSASPTSLTPQARAPPA</sequence>
<dbReference type="InterPro" id="IPR021333">
    <property type="entry name" value="DUF2946"/>
</dbReference>
<name>A0ABU1PFT1_9BURK</name>
<dbReference type="Proteomes" id="UP001260715">
    <property type="component" value="Unassembled WGS sequence"/>
</dbReference>
<evidence type="ECO:0000313" key="2">
    <source>
        <dbReference type="Proteomes" id="UP001260715"/>
    </source>
</evidence>
<evidence type="ECO:0008006" key="3">
    <source>
        <dbReference type="Google" id="ProtNLM"/>
    </source>
</evidence>
<proteinExistence type="predicted"/>
<accession>A0ABU1PFT1</accession>
<comment type="caution">
    <text evidence="1">The sequence shown here is derived from an EMBL/GenBank/DDBJ whole genome shotgun (WGS) entry which is preliminary data.</text>
</comment>
<keyword evidence="2" id="KW-1185">Reference proteome</keyword>
<dbReference type="Pfam" id="PF11162">
    <property type="entry name" value="DUF2946"/>
    <property type="match status" value="1"/>
</dbReference>